<feature type="domain" description="Cytochrome c" evidence="5">
    <location>
        <begin position="197"/>
        <end position="304"/>
    </location>
</feature>
<dbReference type="SUPFAM" id="SSF46626">
    <property type="entry name" value="Cytochrome c"/>
    <property type="match status" value="2"/>
</dbReference>
<accession>A0A0C1ISH8</accession>
<dbReference type="PROSITE" id="PS51007">
    <property type="entry name" value="CYTC"/>
    <property type="match status" value="2"/>
</dbReference>
<proteinExistence type="predicted"/>
<keyword evidence="3 4" id="KW-0408">Iron</keyword>
<reference evidence="6 7" key="1">
    <citation type="submission" date="2014-11" db="EMBL/GenBank/DDBJ databases">
        <title>Genome sequence of Flavihumibacter solisilvae 3-3.</title>
        <authorList>
            <person name="Zhou G."/>
            <person name="Li M."/>
            <person name="Wang G."/>
        </authorList>
    </citation>
    <scope>NUCLEOTIDE SEQUENCE [LARGE SCALE GENOMIC DNA]</scope>
    <source>
        <strain evidence="6 7">3-3</strain>
    </source>
</reference>
<name>A0A0C1ISH8_9BACT</name>
<dbReference type="STRING" id="1349421.OI18_16600"/>
<feature type="domain" description="Cytochrome c" evidence="5">
    <location>
        <begin position="46"/>
        <end position="157"/>
    </location>
</feature>
<dbReference type="PANTHER" id="PTHR35008">
    <property type="entry name" value="BLL4482 PROTEIN-RELATED"/>
    <property type="match status" value="1"/>
</dbReference>
<gene>
    <name evidence="6" type="ORF">OI18_16600</name>
</gene>
<evidence type="ECO:0000313" key="7">
    <source>
        <dbReference type="Proteomes" id="UP000031408"/>
    </source>
</evidence>
<evidence type="ECO:0000313" key="6">
    <source>
        <dbReference type="EMBL" id="KIC93399.1"/>
    </source>
</evidence>
<dbReference type="Gene3D" id="1.10.760.10">
    <property type="entry name" value="Cytochrome c-like domain"/>
    <property type="match status" value="2"/>
</dbReference>
<keyword evidence="1 4" id="KW-0349">Heme</keyword>
<keyword evidence="2 4" id="KW-0479">Metal-binding</keyword>
<dbReference type="OrthoDB" id="9809720at2"/>
<evidence type="ECO:0000256" key="3">
    <source>
        <dbReference type="ARBA" id="ARBA00023004"/>
    </source>
</evidence>
<dbReference type="Pfam" id="PF13442">
    <property type="entry name" value="Cytochrome_CBB3"/>
    <property type="match status" value="1"/>
</dbReference>
<keyword evidence="7" id="KW-1185">Reference proteome</keyword>
<dbReference type="GO" id="GO:0046872">
    <property type="term" value="F:metal ion binding"/>
    <property type="evidence" value="ECO:0007669"/>
    <property type="project" value="UniProtKB-KW"/>
</dbReference>
<evidence type="ECO:0000256" key="4">
    <source>
        <dbReference type="PROSITE-ProRule" id="PRU00433"/>
    </source>
</evidence>
<dbReference type="GO" id="GO:0009055">
    <property type="term" value="F:electron transfer activity"/>
    <property type="evidence" value="ECO:0007669"/>
    <property type="project" value="InterPro"/>
</dbReference>
<dbReference type="Proteomes" id="UP000031408">
    <property type="component" value="Unassembled WGS sequence"/>
</dbReference>
<dbReference type="InterPro" id="IPR036909">
    <property type="entry name" value="Cyt_c-like_dom_sf"/>
</dbReference>
<dbReference type="GO" id="GO:0020037">
    <property type="term" value="F:heme binding"/>
    <property type="evidence" value="ECO:0007669"/>
    <property type="project" value="InterPro"/>
</dbReference>
<dbReference type="InterPro" id="IPR009056">
    <property type="entry name" value="Cyt_c-like_dom"/>
</dbReference>
<dbReference type="RefSeq" id="WP_039141843.1">
    <property type="nucleotide sequence ID" value="NZ_JSVC01000019.1"/>
</dbReference>
<comment type="caution">
    <text evidence="6">The sequence shown here is derived from an EMBL/GenBank/DDBJ whole genome shotgun (WGS) entry which is preliminary data.</text>
</comment>
<evidence type="ECO:0000259" key="5">
    <source>
        <dbReference type="PROSITE" id="PS51007"/>
    </source>
</evidence>
<organism evidence="6 7">
    <name type="scientific">Flavihumibacter solisilvae</name>
    <dbReference type="NCBI Taxonomy" id="1349421"/>
    <lineage>
        <taxon>Bacteria</taxon>
        <taxon>Pseudomonadati</taxon>
        <taxon>Bacteroidota</taxon>
        <taxon>Chitinophagia</taxon>
        <taxon>Chitinophagales</taxon>
        <taxon>Chitinophagaceae</taxon>
        <taxon>Flavihumibacter</taxon>
    </lineage>
</organism>
<dbReference type="AlphaFoldDB" id="A0A0C1ISH8"/>
<sequence>MFKKILKWFGAIVLLLVGGVTIATGFRQHLEYDAPFPFVKASKDSAVIERGRNIVFGPAHCVACHSTDANKDSLLQAGIDPVLSGGYLFDLPFGKLYSRNITSDTATGIGKYTDMEIGRIIRYGVHANGEVVLPFMTYQHMTDDDLSAVISYLRSTKPVKKEIPLPEFTVMGKVLKAFILKPLGPTEKVEKTITPDTSAAYGRYLVSNVANCGACHTKRDGVGQFVGEPLAGGNPFIEPGKDTLTPPNLTPHATGRLNSWTKEIFIARFRMGKLIEHSHMPWSSYSRMSDDDLTAIWNYLGSLKPVKTEEVKN</sequence>
<dbReference type="PANTHER" id="PTHR35008:SF8">
    <property type="entry name" value="ALCOHOL DEHYDROGENASE CYTOCHROME C SUBUNIT"/>
    <property type="match status" value="1"/>
</dbReference>
<protein>
    <recommendedName>
        <fullName evidence="5">Cytochrome c domain-containing protein</fullName>
    </recommendedName>
</protein>
<dbReference type="InterPro" id="IPR051459">
    <property type="entry name" value="Cytochrome_c-type_DH"/>
</dbReference>
<dbReference type="Pfam" id="PF00034">
    <property type="entry name" value="Cytochrom_C"/>
    <property type="match status" value="1"/>
</dbReference>
<evidence type="ECO:0000256" key="1">
    <source>
        <dbReference type="ARBA" id="ARBA00022617"/>
    </source>
</evidence>
<dbReference type="EMBL" id="JSVC01000019">
    <property type="protein sequence ID" value="KIC93399.1"/>
    <property type="molecule type" value="Genomic_DNA"/>
</dbReference>
<evidence type="ECO:0000256" key="2">
    <source>
        <dbReference type="ARBA" id="ARBA00022723"/>
    </source>
</evidence>